<dbReference type="GO" id="GO:0046914">
    <property type="term" value="F:transition metal ion binding"/>
    <property type="evidence" value="ECO:0007669"/>
    <property type="project" value="InterPro"/>
</dbReference>
<dbReference type="Pfam" id="PF04023">
    <property type="entry name" value="FeoA"/>
    <property type="match status" value="1"/>
</dbReference>
<dbReference type="InterPro" id="IPR052713">
    <property type="entry name" value="FeoA"/>
</dbReference>
<dbReference type="PANTHER" id="PTHR42954:SF2">
    <property type="entry name" value="FE(2+) TRANSPORT PROTEIN A"/>
    <property type="match status" value="1"/>
</dbReference>
<dbReference type="RefSeq" id="WP_212903809.1">
    <property type="nucleotide sequence ID" value="NZ_BOPZ01000013.1"/>
</dbReference>
<dbReference type="PANTHER" id="PTHR42954">
    <property type="entry name" value="FE(2+) TRANSPORT PROTEIN A"/>
    <property type="match status" value="1"/>
</dbReference>
<dbReference type="InterPro" id="IPR007167">
    <property type="entry name" value="Fe-transptr_FeoA-like"/>
</dbReference>
<proteinExistence type="predicted"/>
<name>A0A919RZ20_9CLOT</name>
<reference evidence="3" key="1">
    <citation type="submission" date="2021-03" db="EMBL/GenBank/DDBJ databases">
        <title>Taxonomic study of Clostridium polyendosporum from meadow-gley soil under rice.</title>
        <authorList>
            <person name="Kobayashi H."/>
            <person name="Tanizawa Y."/>
            <person name="Yagura M."/>
        </authorList>
    </citation>
    <scope>NUCLEOTIDE SEQUENCE</scope>
    <source>
        <strain evidence="3">JCM 30710</strain>
    </source>
</reference>
<evidence type="ECO:0000256" key="1">
    <source>
        <dbReference type="ARBA" id="ARBA00023004"/>
    </source>
</evidence>
<evidence type="ECO:0000259" key="2">
    <source>
        <dbReference type="SMART" id="SM00899"/>
    </source>
</evidence>
<dbReference type="EMBL" id="BOPZ01000013">
    <property type="protein sequence ID" value="GIM29097.1"/>
    <property type="molecule type" value="Genomic_DNA"/>
</dbReference>
<dbReference type="AlphaFoldDB" id="A0A919RZ20"/>
<protein>
    <submittedName>
        <fullName evidence="3">Ferrous iron transport protein A</fullName>
    </submittedName>
</protein>
<keyword evidence="1" id="KW-0408">Iron</keyword>
<comment type="caution">
    <text evidence="3">The sequence shown here is derived from an EMBL/GenBank/DDBJ whole genome shotgun (WGS) entry which is preliminary data.</text>
</comment>
<dbReference type="InterPro" id="IPR038157">
    <property type="entry name" value="FeoA_core_dom"/>
</dbReference>
<evidence type="ECO:0000313" key="4">
    <source>
        <dbReference type="Proteomes" id="UP000679179"/>
    </source>
</evidence>
<sequence length="79" mass="8599">MSSNLIPLSSLPLGQKCKVKLLNSEGIIRRRMLDLGLIYDTVVEALQKSPSGDLVAYLIRGAVIALRSEVASKILVESF</sequence>
<keyword evidence="4" id="KW-1185">Reference proteome</keyword>
<dbReference type="Gene3D" id="2.30.30.90">
    <property type="match status" value="1"/>
</dbReference>
<dbReference type="SUPFAM" id="SSF50037">
    <property type="entry name" value="C-terminal domain of transcriptional repressors"/>
    <property type="match status" value="1"/>
</dbReference>
<feature type="domain" description="Ferrous iron transporter FeoA-like" evidence="2">
    <location>
        <begin position="6"/>
        <end position="78"/>
    </location>
</feature>
<gene>
    <name evidence="3" type="ORF">CPJCM30710_17630</name>
</gene>
<dbReference type="InterPro" id="IPR008988">
    <property type="entry name" value="Transcriptional_repressor_C"/>
</dbReference>
<organism evidence="3 4">
    <name type="scientific">Clostridium polyendosporum</name>
    <dbReference type="NCBI Taxonomy" id="69208"/>
    <lineage>
        <taxon>Bacteria</taxon>
        <taxon>Bacillati</taxon>
        <taxon>Bacillota</taxon>
        <taxon>Clostridia</taxon>
        <taxon>Eubacteriales</taxon>
        <taxon>Clostridiaceae</taxon>
        <taxon>Clostridium</taxon>
    </lineage>
</organism>
<evidence type="ECO:0000313" key="3">
    <source>
        <dbReference type="EMBL" id="GIM29097.1"/>
    </source>
</evidence>
<dbReference type="Proteomes" id="UP000679179">
    <property type="component" value="Unassembled WGS sequence"/>
</dbReference>
<accession>A0A919RZ20</accession>
<dbReference type="SMART" id="SM00899">
    <property type="entry name" value="FeoA"/>
    <property type="match status" value="1"/>
</dbReference>